<organism evidence="1 2">
    <name type="scientific">Actinocatenispora rupis</name>
    <dbReference type="NCBI Taxonomy" id="519421"/>
    <lineage>
        <taxon>Bacteria</taxon>
        <taxon>Bacillati</taxon>
        <taxon>Actinomycetota</taxon>
        <taxon>Actinomycetes</taxon>
        <taxon>Micromonosporales</taxon>
        <taxon>Micromonosporaceae</taxon>
        <taxon>Actinocatenispora</taxon>
    </lineage>
</organism>
<comment type="caution">
    <text evidence="1">The sequence shown here is derived from an EMBL/GenBank/DDBJ whole genome shotgun (WGS) entry which is preliminary data.</text>
</comment>
<dbReference type="AlphaFoldDB" id="A0A8J3J4U9"/>
<keyword evidence="2" id="KW-1185">Reference proteome</keyword>
<name>A0A8J3J4U9_9ACTN</name>
<dbReference type="EMBL" id="BOMB01000004">
    <property type="protein sequence ID" value="GID10167.1"/>
    <property type="molecule type" value="Genomic_DNA"/>
</dbReference>
<evidence type="ECO:0000313" key="1">
    <source>
        <dbReference type="EMBL" id="GID10167.1"/>
    </source>
</evidence>
<gene>
    <name evidence="1" type="ORF">Aru02nite_10560</name>
</gene>
<accession>A0A8J3J4U9</accession>
<protein>
    <submittedName>
        <fullName evidence="1">Uncharacterized protein</fullName>
    </submittedName>
</protein>
<dbReference type="Proteomes" id="UP000612808">
    <property type="component" value="Unassembled WGS sequence"/>
</dbReference>
<sequence length="85" mass="9430">MIEWHHDHCVVPPAGLDQLGGVYRQPVAVLAGAVQRLQVDDVTVLGVPHDREDGRRTNHLHACGERSRDWITLVLNAERDCPGFG</sequence>
<evidence type="ECO:0000313" key="2">
    <source>
        <dbReference type="Proteomes" id="UP000612808"/>
    </source>
</evidence>
<proteinExistence type="predicted"/>
<reference evidence="1" key="1">
    <citation type="submission" date="2021-01" db="EMBL/GenBank/DDBJ databases">
        <title>Whole genome shotgun sequence of Actinocatenispora rupis NBRC 107355.</title>
        <authorList>
            <person name="Komaki H."/>
            <person name="Tamura T."/>
        </authorList>
    </citation>
    <scope>NUCLEOTIDE SEQUENCE</scope>
    <source>
        <strain evidence="1">NBRC 107355</strain>
    </source>
</reference>